<dbReference type="Pfam" id="PF00501">
    <property type="entry name" value="AMP-binding"/>
    <property type="match status" value="1"/>
</dbReference>
<dbReference type="PANTHER" id="PTHR24095">
    <property type="entry name" value="ACETYL-COENZYME A SYNTHETASE"/>
    <property type="match status" value="1"/>
</dbReference>
<dbReference type="EC" id="6.2.1.1" evidence="1"/>
<evidence type="ECO:0000259" key="2">
    <source>
        <dbReference type="Pfam" id="PF00501"/>
    </source>
</evidence>
<evidence type="ECO:0000313" key="4">
    <source>
        <dbReference type="Proteomes" id="UP000235145"/>
    </source>
</evidence>
<evidence type="ECO:0000256" key="1">
    <source>
        <dbReference type="ARBA" id="ARBA00013275"/>
    </source>
</evidence>
<dbReference type="GO" id="GO:0003987">
    <property type="term" value="F:acetate-CoA ligase activity"/>
    <property type="evidence" value="ECO:0007669"/>
    <property type="project" value="UniProtKB-EC"/>
</dbReference>
<accession>A0A9R1WHG1</accession>
<dbReference type="Proteomes" id="UP000235145">
    <property type="component" value="Unassembled WGS sequence"/>
</dbReference>
<comment type="caution">
    <text evidence="3">The sequence shown here is derived from an EMBL/GenBank/DDBJ whole genome shotgun (WGS) entry which is preliminary data.</text>
</comment>
<gene>
    <name evidence="3" type="ORF">LSAT_V11C200069670</name>
</gene>
<feature type="domain" description="AMP-dependent synthetase/ligase" evidence="2">
    <location>
        <begin position="33"/>
        <end position="82"/>
    </location>
</feature>
<dbReference type="Gene3D" id="3.40.50.12780">
    <property type="entry name" value="N-terminal domain of ligase-like"/>
    <property type="match status" value="1"/>
</dbReference>
<name>A0A9R1WHG1_LACSA</name>
<reference evidence="3 4" key="1">
    <citation type="journal article" date="2017" name="Nat. Commun.">
        <title>Genome assembly with in vitro proximity ligation data and whole-genome triplication in lettuce.</title>
        <authorList>
            <person name="Reyes-Chin-Wo S."/>
            <person name="Wang Z."/>
            <person name="Yang X."/>
            <person name="Kozik A."/>
            <person name="Arikit S."/>
            <person name="Song C."/>
            <person name="Xia L."/>
            <person name="Froenicke L."/>
            <person name="Lavelle D.O."/>
            <person name="Truco M.J."/>
            <person name="Xia R."/>
            <person name="Zhu S."/>
            <person name="Xu C."/>
            <person name="Xu H."/>
            <person name="Xu X."/>
            <person name="Cox K."/>
            <person name="Korf I."/>
            <person name="Meyers B.C."/>
            <person name="Michelmore R.W."/>
        </authorList>
    </citation>
    <scope>NUCLEOTIDE SEQUENCE [LARGE SCALE GENOMIC DNA]</scope>
    <source>
        <strain evidence="4">cv. Salinas</strain>
        <tissue evidence="3">Seedlings</tissue>
    </source>
</reference>
<sequence length="122" mass="13435">MLVVFAGYSVESLLQRIMDCKPKIVDVGHKYSTTCDVVWIDAEDPLFLLYTSGSTENPKGVLHTTGGYMIYTTTTIKYAFDYKESYTTSALSEPIGIDYTNLKEGLTQSFAAGVAGYNTDES</sequence>
<proteinExistence type="predicted"/>
<organism evidence="3 4">
    <name type="scientific">Lactuca sativa</name>
    <name type="common">Garden lettuce</name>
    <dbReference type="NCBI Taxonomy" id="4236"/>
    <lineage>
        <taxon>Eukaryota</taxon>
        <taxon>Viridiplantae</taxon>
        <taxon>Streptophyta</taxon>
        <taxon>Embryophyta</taxon>
        <taxon>Tracheophyta</taxon>
        <taxon>Spermatophyta</taxon>
        <taxon>Magnoliopsida</taxon>
        <taxon>eudicotyledons</taxon>
        <taxon>Gunneridae</taxon>
        <taxon>Pentapetalae</taxon>
        <taxon>asterids</taxon>
        <taxon>campanulids</taxon>
        <taxon>Asterales</taxon>
        <taxon>Asteraceae</taxon>
        <taxon>Cichorioideae</taxon>
        <taxon>Cichorieae</taxon>
        <taxon>Lactucinae</taxon>
        <taxon>Lactuca</taxon>
    </lineage>
</organism>
<evidence type="ECO:0000313" key="3">
    <source>
        <dbReference type="EMBL" id="KAJ0223803.1"/>
    </source>
</evidence>
<dbReference type="InterPro" id="IPR042099">
    <property type="entry name" value="ANL_N_sf"/>
</dbReference>
<keyword evidence="4" id="KW-1185">Reference proteome</keyword>
<protein>
    <recommendedName>
        <fullName evidence="1">acetate--CoA ligase</fullName>
        <ecNumber evidence="1">6.2.1.1</ecNumber>
    </recommendedName>
</protein>
<dbReference type="EMBL" id="NBSK02000002">
    <property type="protein sequence ID" value="KAJ0223803.1"/>
    <property type="molecule type" value="Genomic_DNA"/>
</dbReference>
<dbReference type="PANTHER" id="PTHR24095:SF14">
    <property type="entry name" value="ACETYL-COENZYME A SYNTHETASE 1"/>
    <property type="match status" value="1"/>
</dbReference>
<dbReference type="InterPro" id="IPR000873">
    <property type="entry name" value="AMP-dep_synth/lig_dom"/>
</dbReference>
<dbReference type="AlphaFoldDB" id="A0A9R1WHG1"/>
<dbReference type="SUPFAM" id="SSF56801">
    <property type="entry name" value="Acetyl-CoA synthetase-like"/>
    <property type="match status" value="1"/>
</dbReference>